<proteinExistence type="predicted"/>
<evidence type="ECO:0000313" key="2">
    <source>
        <dbReference type="Proteomes" id="UP000039046"/>
    </source>
</evidence>
<evidence type="ECO:0000313" key="1">
    <source>
        <dbReference type="EMBL" id="CEJ93760.1"/>
    </source>
</evidence>
<protein>
    <submittedName>
        <fullName evidence="1">Uncharacterized protein</fullName>
    </submittedName>
</protein>
<organism evidence="1 2">
    <name type="scientific">[Torrubiella] hemipterigena</name>
    <dbReference type="NCBI Taxonomy" id="1531966"/>
    <lineage>
        <taxon>Eukaryota</taxon>
        <taxon>Fungi</taxon>
        <taxon>Dikarya</taxon>
        <taxon>Ascomycota</taxon>
        <taxon>Pezizomycotina</taxon>
        <taxon>Sordariomycetes</taxon>
        <taxon>Hypocreomycetidae</taxon>
        <taxon>Hypocreales</taxon>
        <taxon>Clavicipitaceae</taxon>
        <taxon>Clavicipitaceae incertae sedis</taxon>
        <taxon>'Torrubiella' clade</taxon>
    </lineage>
</organism>
<accession>A0A0A1TPV6</accession>
<dbReference type="STRING" id="1531966.A0A0A1TPV6"/>
<dbReference type="HOGENOM" id="CLU_1143234_0_0_1"/>
<dbReference type="EMBL" id="CDHN01000006">
    <property type="protein sequence ID" value="CEJ93760.1"/>
    <property type="molecule type" value="Genomic_DNA"/>
</dbReference>
<name>A0A0A1TPV6_9HYPO</name>
<gene>
    <name evidence="1" type="ORF">VHEMI09329</name>
</gene>
<reference evidence="1 2" key="1">
    <citation type="journal article" date="2015" name="Genome Announc.">
        <title>Draft Genome Sequence and Gene Annotation of the Entomopathogenic Fungus Verticillium hemipterigenum.</title>
        <authorList>
            <person name="Horn F."/>
            <person name="Habel A."/>
            <person name="Scharf D.H."/>
            <person name="Dworschak J."/>
            <person name="Brakhage A.A."/>
            <person name="Guthke R."/>
            <person name="Hertweck C."/>
            <person name="Linde J."/>
        </authorList>
    </citation>
    <scope>NUCLEOTIDE SEQUENCE [LARGE SCALE GENOMIC DNA]</scope>
</reference>
<keyword evidence="2" id="KW-1185">Reference proteome</keyword>
<dbReference type="Proteomes" id="UP000039046">
    <property type="component" value="Unassembled WGS sequence"/>
</dbReference>
<dbReference type="OrthoDB" id="3029470at2759"/>
<dbReference type="AlphaFoldDB" id="A0A0A1TPV6"/>
<sequence>MSAPNLLPVCSDKRLLTDADLDAAGVPEKYFARAFLTQARTPRLANIAPGIAVPHDARAFAARQVFTRLQQGGNDDIDDDHLMVPPIPMFASSEDRTTGFETADRYISKNPFLREFHLAPGSNNHAPAGVYSESIKLGSMEAAGDGFQLLLPFGLIGAKDGARLSDGLPLAEGSVAALFQHGSFPLGGVDRAQRLERLFYAWVGLIERGVWQAGPTGVEGSIEVFGDADTAWQDYWIPLDLDI</sequence>